<evidence type="ECO:0000256" key="1">
    <source>
        <dbReference type="SAM" id="MobiDB-lite"/>
    </source>
</evidence>
<dbReference type="KEGG" id="hni:W911_04925"/>
<keyword evidence="3" id="KW-1185">Reference proteome</keyword>
<evidence type="ECO:0000313" key="3">
    <source>
        <dbReference type="Proteomes" id="UP000018542"/>
    </source>
</evidence>
<dbReference type="EMBL" id="CP006912">
    <property type="protein sequence ID" value="AHB49982.1"/>
    <property type="molecule type" value="Genomic_DNA"/>
</dbReference>
<dbReference type="AlphaFoldDB" id="V5SHK5"/>
<sequence length="58" mass="6126">MTDTPKTASDAIATAQPVAPPPRTEPSDERPLPVGDPEVVNTRILSEKPRVAPAPVKI</sequence>
<protein>
    <submittedName>
        <fullName evidence="2">Uncharacterized protein</fullName>
    </submittedName>
</protein>
<organism evidence="2 3">
    <name type="scientific">Hyphomicrobium nitrativorans NL23</name>
    <dbReference type="NCBI Taxonomy" id="1029756"/>
    <lineage>
        <taxon>Bacteria</taxon>
        <taxon>Pseudomonadati</taxon>
        <taxon>Pseudomonadota</taxon>
        <taxon>Alphaproteobacteria</taxon>
        <taxon>Hyphomicrobiales</taxon>
        <taxon>Hyphomicrobiaceae</taxon>
        <taxon>Hyphomicrobium</taxon>
    </lineage>
</organism>
<reference evidence="2 3" key="1">
    <citation type="journal article" date="2014" name="Genome Announc.">
        <title>Complete Genome Sequence of Hyphomicrobium nitrativorans Strain NL23, a Denitrifying Bacterium Isolated from Biofilm of a Methanol-Fed Denitrification System Treating Seawater at the Montreal Biodome.</title>
        <authorList>
            <person name="Martineau C."/>
            <person name="Villeneuve C."/>
            <person name="Mauffrey F."/>
            <person name="Villemur R."/>
        </authorList>
    </citation>
    <scope>NUCLEOTIDE SEQUENCE [LARGE SCALE GENOMIC DNA]</scope>
    <source>
        <strain evidence="2">NL23</strain>
    </source>
</reference>
<gene>
    <name evidence="2" type="ORF">W911_04925</name>
</gene>
<evidence type="ECO:0000313" key="2">
    <source>
        <dbReference type="EMBL" id="AHB49982.1"/>
    </source>
</evidence>
<dbReference type="Proteomes" id="UP000018542">
    <property type="component" value="Chromosome"/>
</dbReference>
<feature type="region of interest" description="Disordered" evidence="1">
    <location>
        <begin position="1"/>
        <end position="37"/>
    </location>
</feature>
<dbReference type="PATRIC" id="fig|1029756.8.peg.1035"/>
<name>V5SHK5_9HYPH</name>
<proteinExistence type="predicted"/>
<dbReference type="RefSeq" id="WP_023786390.1">
    <property type="nucleotide sequence ID" value="NC_022997.1"/>
</dbReference>
<dbReference type="HOGENOM" id="CLU_2973323_0_0_5"/>
<accession>V5SHK5</accession>